<dbReference type="InterPro" id="IPR000719">
    <property type="entry name" value="Prot_kinase_dom"/>
</dbReference>
<dbReference type="EMBL" id="OZ075131">
    <property type="protein sequence ID" value="CAL4978940.1"/>
    <property type="molecule type" value="Genomic_DNA"/>
</dbReference>
<dbReference type="PROSITE" id="PS00108">
    <property type="entry name" value="PROTEIN_KINASE_ST"/>
    <property type="match status" value="1"/>
</dbReference>
<evidence type="ECO:0000256" key="1">
    <source>
        <dbReference type="ARBA" id="ARBA00004479"/>
    </source>
</evidence>
<dbReference type="Proteomes" id="UP001497457">
    <property type="component" value="Chromosome 21rd"/>
</dbReference>
<keyword evidence="2" id="KW-0723">Serine/threonine-protein kinase</keyword>
<keyword evidence="3" id="KW-0808">Transferase</keyword>
<evidence type="ECO:0000256" key="5">
    <source>
        <dbReference type="ARBA" id="ARBA00022729"/>
    </source>
</evidence>
<evidence type="ECO:0000256" key="10">
    <source>
        <dbReference type="ARBA" id="ARBA00023136"/>
    </source>
</evidence>
<evidence type="ECO:0000256" key="3">
    <source>
        <dbReference type="ARBA" id="ARBA00022679"/>
    </source>
</evidence>
<gene>
    <name evidence="15" type="ORF">URODEC1_LOCUS55032</name>
</gene>
<dbReference type="Pfam" id="PF00069">
    <property type="entry name" value="Pkinase"/>
    <property type="match status" value="1"/>
</dbReference>
<dbReference type="InterPro" id="IPR059179">
    <property type="entry name" value="MLKL-like_MCAfunc"/>
</dbReference>
<dbReference type="GO" id="GO:0005524">
    <property type="term" value="F:ATP binding"/>
    <property type="evidence" value="ECO:0007669"/>
    <property type="project" value="UniProtKB-KW"/>
</dbReference>
<dbReference type="PANTHER" id="PTHR27006:SF601">
    <property type="entry name" value="PROTEIN KINASE DOMAIN-CONTAINING PROTEIN"/>
    <property type="match status" value="1"/>
</dbReference>
<evidence type="ECO:0000256" key="9">
    <source>
        <dbReference type="ARBA" id="ARBA00022989"/>
    </source>
</evidence>
<feature type="region of interest" description="Disordered" evidence="13">
    <location>
        <begin position="558"/>
        <end position="583"/>
    </location>
</feature>
<comment type="subcellular location">
    <subcellularLocation>
        <location evidence="1">Membrane</location>
        <topology evidence="1">Single-pass type I membrane protein</topology>
    </subcellularLocation>
</comment>
<keyword evidence="8" id="KW-0067">ATP-binding</keyword>
<dbReference type="FunFam" id="1.10.510.10:FF:000590">
    <property type="entry name" value="PR5-like receptor kinase"/>
    <property type="match status" value="1"/>
</dbReference>
<dbReference type="SMART" id="SM00220">
    <property type="entry name" value="S_TKc"/>
    <property type="match status" value="1"/>
</dbReference>
<reference evidence="15" key="1">
    <citation type="submission" date="2024-10" db="EMBL/GenBank/DDBJ databases">
        <authorList>
            <person name="Ryan C."/>
        </authorList>
    </citation>
    <scope>NUCLEOTIDE SEQUENCE [LARGE SCALE GENOMIC DNA]</scope>
</reference>
<dbReference type="InterPro" id="IPR011009">
    <property type="entry name" value="Kinase-like_dom_sf"/>
</dbReference>
<keyword evidence="16" id="KW-1185">Reference proteome</keyword>
<keyword evidence="5" id="KW-0732">Signal</keyword>
<evidence type="ECO:0000256" key="6">
    <source>
        <dbReference type="ARBA" id="ARBA00022741"/>
    </source>
</evidence>
<evidence type="ECO:0000256" key="7">
    <source>
        <dbReference type="ARBA" id="ARBA00022777"/>
    </source>
</evidence>
<sequence length="595" mass="66045">MSHLCLREYIILDQINSTICGAATSYLGGGRRSMADPLDIVERIIGFALKIKEAAETAEENEEECRGIEQRADRVRAVVTRLSESEEVMKDPMLPGALEDLGETLRRAHSAVVACRRRRTAVCRLCTAAALAKRLHKVHEDITRKTVQAVFVITAAVFIPERSDPSPSSKHPPKPPLHPAADVIEEASYSSSAGFFAEDRYSFPSSFAAGSYPSYRPHRPARRPHRPAAQSRTEDGAATSGSMPRYETEAESKKVPAGTEMPSLLFPGLTIFSMSKLEAATDGFSVGNIIGRGSSDCVVFKGILHEELMVSIKKFQDPPKSLVARISGELHLSSYLHHGKVKNNHIIRILGYCHDVIQKHELVETRFFLVEEYTANGNTANIIYGSQYDWTSRFRIIQGIADGVNYLHEQDVLHLDLKPSNVLLDSDMNPKITGLERARKLNKTMTHEYSIAGTIGYMPPEYILEGTLSTKYDVYSFGVTLLETISGMCGPEPAHHQDSVEWAWEAREAGRMAELIDQSLCGEGELVQVGRCMEIGLLCAQEKSADRPAMADVLQMLNGEKATTTPTRPEYTKKRRSRSTRRDGAFNHCFRASNM</sequence>
<dbReference type="SUPFAM" id="SSF56112">
    <property type="entry name" value="Protein kinase-like (PK-like)"/>
    <property type="match status" value="1"/>
</dbReference>
<accession>A0ABC9AIC7</accession>
<dbReference type="AlphaFoldDB" id="A0ABC9AIC7"/>
<keyword evidence="10" id="KW-0472">Membrane</keyword>
<dbReference type="CDD" id="cd21037">
    <property type="entry name" value="MLKL_NTD"/>
    <property type="match status" value="1"/>
</dbReference>
<feature type="compositionally biased region" description="Basic residues" evidence="13">
    <location>
        <begin position="216"/>
        <end position="226"/>
    </location>
</feature>
<dbReference type="Gene3D" id="3.30.200.20">
    <property type="entry name" value="Phosphorylase Kinase, domain 1"/>
    <property type="match status" value="1"/>
</dbReference>
<dbReference type="InterPro" id="IPR008271">
    <property type="entry name" value="Ser/Thr_kinase_AS"/>
</dbReference>
<dbReference type="PANTHER" id="PTHR27006">
    <property type="entry name" value="PROMASTIGOTE SURFACE ANTIGEN PROTEIN PSA"/>
    <property type="match status" value="1"/>
</dbReference>
<evidence type="ECO:0000256" key="12">
    <source>
        <dbReference type="SAM" id="Coils"/>
    </source>
</evidence>
<dbReference type="Gene3D" id="1.20.930.20">
    <property type="entry name" value="Adaptor protein Cbl, N-terminal domain"/>
    <property type="match status" value="1"/>
</dbReference>
<evidence type="ECO:0000259" key="14">
    <source>
        <dbReference type="PROSITE" id="PS50011"/>
    </source>
</evidence>
<feature type="coiled-coil region" evidence="12">
    <location>
        <begin position="51"/>
        <end position="78"/>
    </location>
</feature>
<keyword evidence="7" id="KW-0418">Kinase</keyword>
<keyword evidence="11" id="KW-0325">Glycoprotein</keyword>
<evidence type="ECO:0000256" key="8">
    <source>
        <dbReference type="ARBA" id="ARBA00022840"/>
    </source>
</evidence>
<dbReference type="GO" id="GO:0004674">
    <property type="term" value="F:protein serine/threonine kinase activity"/>
    <property type="evidence" value="ECO:0007669"/>
    <property type="project" value="UniProtKB-KW"/>
</dbReference>
<dbReference type="InterPro" id="IPR036537">
    <property type="entry name" value="Adaptor_Cbl_N_dom_sf"/>
</dbReference>
<keyword evidence="6" id="KW-0547">Nucleotide-binding</keyword>
<evidence type="ECO:0000313" key="16">
    <source>
        <dbReference type="Proteomes" id="UP001497457"/>
    </source>
</evidence>
<proteinExistence type="predicted"/>
<keyword evidence="12" id="KW-0175">Coiled coil</keyword>
<organism evidence="15 16">
    <name type="scientific">Urochloa decumbens</name>
    <dbReference type="NCBI Taxonomy" id="240449"/>
    <lineage>
        <taxon>Eukaryota</taxon>
        <taxon>Viridiplantae</taxon>
        <taxon>Streptophyta</taxon>
        <taxon>Embryophyta</taxon>
        <taxon>Tracheophyta</taxon>
        <taxon>Spermatophyta</taxon>
        <taxon>Magnoliopsida</taxon>
        <taxon>Liliopsida</taxon>
        <taxon>Poales</taxon>
        <taxon>Poaceae</taxon>
        <taxon>PACMAD clade</taxon>
        <taxon>Panicoideae</taxon>
        <taxon>Panicodae</taxon>
        <taxon>Paniceae</taxon>
        <taxon>Melinidinae</taxon>
        <taxon>Urochloa</taxon>
    </lineage>
</organism>
<keyword evidence="9" id="KW-1133">Transmembrane helix</keyword>
<dbReference type="GO" id="GO:0016020">
    <property type="term" value="C:membrane"/>
    <property type="evidence" value="ECO:0007669"/>
    <property type="project" value="UniProtKB-SubCell"/>
</dbReference>
<evidence type="ECO:0000313" key="15">
    <source>
        <dbReference type="EMBL" id="CAL4978940.1"/>
    </source>
</evidence>
<evidence type="ECO:0000256" key="4">
    <source>
        <dbReference type="ARBA" id="ARBA00022692"/>
    </source>
</evidence>
<evidence type="ECO:0000256" key="11">
    <source>
        <dbReference type="ARBA" id="ARBA00023180"/>
    </source>
</evidence>
<dbReference type="Gene3D" id="1.10.510.10">
    <property type="entry name" value="Transferase(Phosphotransferase) domain 1"/>
    <property type="match status" value="1"/>
</dbReference>
<name>A0ABC9AIC7_9POAL</name>
<dbReference type="PROSITE" id="PS50011">
    <property type="entry name" value="PROTEIN_KINASE_DOM"/>
    <property type="match status" value="1"/>
</dbReference>
<feature type="region of interest" description="Disordered" evidence="13">
    <location>
        <begin position="214"/>
        <end position="256"/>
    </location>
</feature>
<keyword evidence="4" id="KW-0812">Transmembrane</keyword>
<evidence type="ECO:0000256" key="13">
    <source>
        <dbReference type="SAM" id="MobiDB-lite"/>
    </source>
</evidence>
<feature type="domain" description="Protein kinase" evidence="14">
    <location>
        <begin position="284"/>
        <end position="571"/>
    </location>
</feature>
<evidence type="ECO:0000256" key="2">
    <source>
        <dbReference type="ARBA" id="ARBA00022527"/>
    </source>
</evidence>
<protein>
    <recommendedName>
        <fullName evidence="14">Protein kinase domain-containing protein</fullName>
    </recommendedName>
</protein>